<organism evidence="2 3">
    <name type="scientific">Gossypium arboreum</name>
    <name type="common">Tree cotton</name>
    <name type="synonym">Gossypium nanking</name>
    <dbReference type="NCBI Taxonomy" id="29729"/>
    <lineage>
        <taxon>Eukaryota</taxon>
        <taxon>Viridiplantae</taxon>
        <taxon>Streptophyta</taxon>
        <taxon>Embryophyta</taxon>
        <taxon>Tracheophyta</taxon>
        <taxon>Spermatophyta</taxon>
        <taxon>Magnoliopsida</taxon>
        <taxon>eudicotyledons</taxon>
        <taxon>Gunneridae</taxon>
        <taxon>Pentapetalae</taxon>
        <taxon>rosids</taxon>
        <taxon>malvids</taxon>
        <taxon>Malvales</taxon>
        <taxon>Malvaceae</taxon>
        <taxon>Malvoideae</taxon>
        <taxon>Gossypium</taxon>
    </lineage>
</organism>
<keyword evidence="1" id="KW-0472">Membrane</keyword>
<accession>A0A0B0PBH0</accession>
<dbReference type="AlphaFoldDB" id="A0A0B0PBH0"/>
<keyword evidence="1" id="KW-0812">Transmembrane</keyword>
<evidence type="ECO:0000256" key="1">
    <source>
        <dbReference type="SAM" id="Phobius"/>
    </source>
</evidence>
<dbReference type="Proteomes" id="UP000032142">
    <property type="component" value="Unassembled WGS sequence"/>
</dbReference>
<feature type="transmembrane region" description="Helical" evidence="1">
    <location>
        <begin position="12"/>
        <end position="33"/>
    </location>
</feature>
<reference evidence="3" key="1">
    <citation type="submission" date="2014-09" db="EMBL/GenBank/DDBJ databases">
        <authorList>
            <person name="Mudge J."/>
            <person name="Ramaraj T."/>
            <person name="Lindquist I.E."/>
            <person name="Bharti A.K."/>
            <person name="Sundararajan A."/>
            <person name="Cameron C.T."/>
            <person name="Woodward J.E."/>
            <person name="May G.D."/>
            <person name="Brubaker C."/>
            <person name="Broadhvest J."/>
            <person name="Wilkins T.A."/>
        </authorList>
    </citation>
    <scope>NUCLEOTIDE SEQUENCE</scope>
    <source>
        <strain evidence="3">cv. AKA8401</strain>
    </source>
</reference>
<keyword evidence="1" id="KW-1133">Transmembrane helix</keyword>
<sequence>MDPSCCEFEFPLLPLLLPYSSLFFFVYPFTIFWTERDNSTICFSNARCLVVICSMQAPILASKISSLPITEGSNTKML</sequence>
<evidence type="ECO:0000313" key="2">
    <source>
        <dbReference type="EMBL" id="KHG20646.1"/>
    </source>
</evidence>
<dbReference type="EMBL" id="KN416274">
    <property type="protein sequence ID" value="KHG20646.1"/>
    <property type="molecule type" value="Genomic_DNA"/>
</dbReference>
<name>A0A0B0PBH0_GOSAR</name>
<gene>
    <name evidence="2" type="ORF">F383_04593</name>
</gene>
<evidence type="ECO:0000313" key="3">
    <source>
        <dbReference type="Proteomes" id="UP000032142"/>
    </source>
</evidence>
<proteinExistence type="predicted"/>
<protein>
    <submittedName>
        <fullName evidence="2">Uncharacterized protein</fullName>
    </submittedName>
</protein>
<keyword evidence="3" id="KW-1185">Reference proteome</keyword>